<dbReference type="EMBL" id="QOKW01000003">
    <property type="protein sequence ID" value="KAA0682883.1"/>
    <property type="molecule type" value="Genomic_DNA"/>
</dbReference>
<protein>
    <recommendedName>
        <fullName evidence="7">ATP-dependent protease ATPase subunit HslU</fullName>
    </recommendedName>
    <alternativeName>
        <fullName evidence="7">Unfoldase HslU</fullName>
    </alternativeName>
</protein>
<organism evidence="10 11">
    <name type="scientific">Roseomonas genomospecies 6</name>
    <dbReference type="NCBI Taxonomy" id="214106"/>
    <lineage>
        <taxon>Bacteria</taxon>
        <taxon>Pseudomonadati</taxon>
        <taxon>Pseudomonadota</taxon>
        <taxon>Alphaproteobacteria</taxon>
        <taxon>Acetobacterales</taxon>
        <taxon>Roseomonadaceae</taxon>
        <taxon>Roseomonas</taxon>
    </lineage>
</organism>
<dbReference type="InterPro" id="IPR003593">
    <property type="entry name" value="AAA+_ATPase"/>
</dbReference>
<reference evidence="10 11" key="1">
    <citation type="submission" date="2018-07" db="EMBL/GenBank/DDBJ databases">
        <title>Genome sequence of Azospirillum sp. ATCC 49961.</title>
        <authorList>
            <person name="Sant'Anna F.H."/>
            <person name="Baldani J.I."/>
            <person name="Zilli J.E."/>
            <person name="Reis V.M."/>
            <person name="Hartmann A."/>
            <person name="Cruz L."/>
            <person name="de Souza E.M."/>
            <person name="de Oliveira Pedrosa F."/>
            <person name="Passaglia L.M.P."/>
        </authorList>
    </citation>
    <scope>NUCLEOTIDE SEQUENCE [LARGE SCALE GENOMIC DNA]</scope>
    <source>
        <strain evidence="10 11">ATCC 49961</strain>
    </source>
</reference>
<dbReference type="NCBIfam" id="TIGR00390">
    <property type="entry name" value="hslU"/>
    <property type="match status" value="1"/>
</dbReference>
<feature type="binding site" evidence="7">
    <location>
        <position position="27"/>
    </location>
    <ligand>
        <name>ATP</name>
        <dbReference type="ChEBI" id="CHEBI:30616"/>
    </ligand>
</feature>
<dbReference type="Pfam" id="PF00004">
    <property type="entry name" value="AAA"/>
    <property type="match status" value="1"/>
</dbReference>
<dbReference type="GO" id="GO:0008233">
    <property type="term" value="F:peptidase activity"/>
    <property type="evidence" value="ECO:0007669"/>
    <property type="project" value="UniProtKB-KW"/>
</dbReference>
<comment type="subcellular location">
    <subcellularLocation>
        <location evidence="1 7">Cytoplasm</location>
    </subcellularLocation>
</comment>
<keyword evidence="11" id="KW-1185">Reference proteome</keyword>
<evidence type="ECO:0000259" key="9">
    <source>
        <dbReference type="SMART" id="SM01086"/>
    </source>
</evidence>
<accession>A0A9W7NMC7</accession>
<dbReference type="GO" id="GO:0043335">
    <property type="term" value="P:protein unfolding"/>
    <property type="evidence" value="ECO:0007669"/>
    <property type="project" value="UniProtKB-UniRule"/>
</dbReference>
<dbReference type="Gene3D" id="1.10.8.60">
    <property type="match status" value="1"/>
</dbReference>
<dbReference type="Gene3D" id="3.40.50.300">
    <property type="entry name" value="P-loop containing nucleotide triphosphate hydrolases"/>
    <property type="match status" value="2"/>
</dbReference>
<dbReference type="PANTHER" id="PTHR48102">
    <property type="entry name" value="ATP-DEPENDENT CLP PROTEASE ATP-BINDING SUBUNIT CLPX-LIKE, MITOCHONDRIAL-RELATED"/>
    <property type="match status" value="1"/>
</dbReference>
<comment type="function">
    <text evidence="7">ATPase subunit of a proteasome-like degradation complex; this subunit has chaperone activity. The binding of ATP and its subsequent hydrolysis by HslU are essential for unfolding of protein substrates subsequently hydrolyzed by HslV. HslU recognizes the N-terminal part of its protein substrates and unfolds these before they are guided to HslV for hydrolysis.</text>
</comment>
<dbReference type="FunFam" id="3.40.50.300:FF:000213">
    <property type="entry name" value="ATP-dependent protease ATPase subunit HslU"/>
    <property type="match status" value="1"/>
</dbReference>
<dbReference type="FunFam" id="3.40.50.300:FF:000220">
    <property type="entry name" value="ATP-dependent protease ATPase subunit HslU"/>
    <property type="match status" value="1"/>
</dbReference>
<dbReference type="Pfam" id="PF07724">
    <property type="entry name" value="AAA_2"/>
    <property type="match status" value="1"/>
</dbReference>
<dbReference type="AlphaFoldDB" id="A0A9W7NMC7"/>
<evidence type="ECO:0000256" key="5">
    <source>
        <dbReference type="ARBA" id="ARBA00022840"/>
    </source>
</evidence>
<dbReference type="SMART" id="SM00382">
    <property type="entry name" value="AAA"/>
    <property type="match status" value="1"/>
</dbReference>
<dbReference type="PANTHER" id="PTHR48102:SF3">
    <property type="entry name" value="ATP-DEPENDENT PROTEASE ATPASE SUBUNIT HSLU"/>
    <property type="match status" value="1"/>
</dbReference>
<comment type="subunit">
    <text evidence="7">A double ring-shaped homohexamer of HslV is capped on each side by a ring-shaped HslU homohexamer. The assembly of the HslU/HslV complex is dependent on binding of ATP.</text>
</comment>
<dbReference type="InterPro" id="IPR050052">
    <property type="entry name" value="ATP-dep_Clp_protease_ClpX"/>
</dbReference>
<dbReference type="GO" id="GO:0036402">
    <property type="term" value="F:proteasome-activating activity"/>
    <property type="evidence" value="ECO:0007669"/>
    <property type="project" value="UniProtKB-UniRule"/>
</dbReference>
<dbReference type="InterPro" id="IPR004491">
    <property type="entry name" value="HslU"/>
</dbReference>
<dbReference type="Proteomes" id="UP000480854">
    <property type="component" value="Unassembled WGS sequence"/>
</dbReference>
<evidence type="ECO:0000313" key="11">
    <source>
        <dbReference type="Proteomes" id="UP000480854"/>
    </source>
</evidence>
<keyword evidence="3 7" id="KW-0963">Cytoplasm</keyword>
<feature type="binding site" evidence="7">
    <location>
        <position position="258"/>
    </location>
    <ligand>
        <name>ATP</name>
        <dbReference type="ChEBI" id="CHEBI:30616"/>
    </ligand>
</feature>
<dbReference type="Pfam" id="PF10431">
    <property type="entry name" value="ClpB_D2-small"/>
    <property type="match status" value="1"/>
</dbReference>
<dbReference type="OrthoDB" id="9804062at2"/>
<keyword evidence="6 7" id="KW-0143">Chaperone</keyword>
<feature type="binding site" evidence="7">
    <location>
        <position position="324"/>
    </location>
    <ligand>
        <name>ATP</name>
        <dbReference type="ChEBI" id="CHEBI:30616"/>
    </ligand>
</feature>
<evidence type="ECO:0000256" key="1">
    <source>
        <dbReference type="ARBA" id="ARBA00004496"/>
    </source>
</evidence>
<dbReference type="NCBIfam" id="NF003544">
    <property type="entry name" value="PRK05201.1"/>
    <property type="match status" value="1"/>
</dbReference>
<name>A0A9W7NMC7_9PROT</name>
<dbReference type="GO" id="GO:0016887">
    <property type="term" value="F:ATP hydrolysis activity"/>
    <property type="evidence" value="ECO:0007669"/>
    <property type="project" value="InterPro"/>
</dbReference>
<keyword evidence="10" id="KW-0645">Protease</keyword>
<evidence type="ECO:0000256" key="6">
    <source>
        <dbReference type="ARBA" id="ARBA00023186"/>
    </source>
</evidence>
<comment type="similarity">
    <text evidence="2 7">Belongs to the ClpX chaperone family. HslU subfamily.</text>
</comment>
<dbReference type="RefSeq" id="WP_149467902.1">
    <property type="nucleotide sequence ID" value="NZ_QOKW01000003.1"/>
</dbReference>
<dbReference type="InterPro" id="IPR019489">
    <property type="entry name" value="Clp_ATPase_C"/>
</dbReference>
<dbReference type="InterPro" id="IPR003959">
    <property type="entry name" value="ATPase_AAA_core"/>
</dbReference>
<evidence type="ECO:0000256" key="4">
    <source>
        <dbReference type="ARBA" id="ARBA00022741"/>
    </source>
</evidence>
<evidence type="ECO:0000256" key="3">
    <source>
        <dbReference type="ARBA" id="ARBA00022490"/>
    </source>
</evidence>
<gene>
    <name evidence="7" type="primary">hslU</name>
    <name evidence="10" type="ORF">DS843_05595</name>
</gene>
<feature type="domain" description="Clp ATPase C-terminal" evidence="9">
    <location>
        <begin position="338"/>
        <end position="432"/>
    </location>
</feature>
<dbReference type="GO" id="GO:0005524">
    <property type="term" value="F:ATP binding"/>
    <property type="evidence" value="ECO:0007669"/>
    <property type="project" value="UniProtKB-UniRule"/>
</dbReference>
<keyword evidence="10" id="KW-0378">Hydrolase</keyword>
<keyword evidence="4 7" id="KW-0547">Nucleotide-binding</keyword>
<evidence type="ECO:0000256" key="2">
    <source>
        <dbReference type="ARBA" id="ARBA00009771"/>
    </source>
</evidence>
<evidence type="ECO:0000259" key="8">
    <source>
        <dbReference type="SMART" id="SM00382"/>
    </source>
</evidence>
<sequence length="446" mass="49111">MTAPSIAAATAAFSPREIVSELDRYIVGQHEAKRAVAIALRNRWRRQQLPEGLREEVLPKNILMIGPTGVGKTEIARRLAKLAQAPFLKVEATKFTEVGYVGRDVEQIVRDLVEAAIGLTKERLRKEVSAKAELRAEERVVDALCGENASPETRQKFRKMLREGTLNDREIEIQVADTGAGGLPTFDIPGMPGAQMGMLNLNDIFGKALGGRTKTRRMTVSESYNVLMAEESDKLLDQEKVVSEAIQAVEQNGIVFLDEIDKISARSDYKGGADVSREGVQRDLLPLIEGTTVSTKHGAVKTDHILFIASGAFHLSKPSDLLPELQGRLPIRVELRALEQEDFRRILTEPEASLIKQYKALLKTEEVDLVFTDDAIDELARLAAEINATVENIGARRLHTVLERLLEDISFTASDKAGQTVTIDAETVRAQVGGLAKNADLSKFIL</sequence>
<proteinExistence type="inferred from homology"/>
<dbReference type="HAMAP" id="MF_00249">
    <property type="entry name" value="HslU"/>
    <property type="match status" value="1"/>
</dbReference>
<evidence type="ECO:0000256" key="7">
    <source>
        <dbReference type="HAMAP-Rule" id="MF_00249"/>
    </source>
</evidence>
<dbReference type="SUPFAM" id="SSF52540">
    <property type="entry name" value="P-loop containing nucleoside triphosphate hydrolases"/>
    <property type="match status" value="1"/>
</dbReference>
<feature type="domain" description="AAA+ ATPase" evidence="8">
    <location>
        <begin position="58"/>
        <end position="335"/>
    </location>
</feature>
<feature type="binding site" evidence="7">
    <location>
        <begin position="69"/>
        <end position="74"/>
    </location>
    <ligand>
        <name>ATP</name>
        <dbReference type="ChEBI" id="CHEBI:30616"/>
    </ligand>
</feature>
<dbReference type="CDD" id="cd19498">
    <property type="entry name" value="RecA-like_HslU"/>
    <property type="match status" value="1"/>
</dbReference>
<dbReference type="GO" id="GO:0009376">
    <property type="term" value="C:HslUV protease complex"/>
    <property type="evidence" value="ECO:0007669"/>
    <property type="project" value="UniProtKB-UniRule"/>
</dbReference>
<evidence type="ECO:0000313" key="10">
    <source>
        <dbReference type="EMBL" id="KAA0682883.1"/>
    </source>
</evidence>
<keyword evidence="5 7" id="KW-0067">ATP-binding</keyword>
<dbReference type="InterPro" id="IPR027417">
    <property type="entry name" value="P-loop_NTPase"/>
</dbReference>
<comment type="caution">
    <text evidence="10">The sequence shown here is derived from an EMBL/GenBank/DDBJ whole genome shotgun (WGS) entry which is preliminary data.</text>
</comment>
<dbReference type="SMART" id="SM01086">
    <property type="entry name" value="ClpB_D2-small"/>
    <property type="match status" value="1"/>
</dbReference>
<feature type="binding site" evidence="7">
    <location>
        <position position="396"/>
    </location>
    <ligand>
        <name>ATP</name>
        <dbReference type="ChEBI" id="CHEBI:30616"/>
    </ligand>
</feature>